<dbReference type="Proteomes" id="UP000070544">
    <property type="component" value="Unassembled WGS sequence"/>
</dbReference>
<organism evidence="2 3">
    <name type="scientific">Gonapodya prolifera (strain JEL478)</name>
    <name type="common">Monoblepharis prolifera</name>
    <dbReference type="NCBI Taxonomy" id="1344416"/>
    <lineage>
        <taxon>Eukaryota</taxon>
        <taxon>Fungi</taxon>
        <taxon>Fungi incertae sedis</taxon>
        <taxon>Chytridiomycota</taxon>
        <taxon>Chytridiomycota incertae sedis</taxon>
        <taxon>Monoblepharidomycetes</taxon>
        <taxon>Monoblepharidales</taxon>
        <taxon>Gonapodyaceae</taxon>
        <taxon>Gonapodya</taxon>
    </lineage>
</organism>
<sequence length="494" mass="53539">MASIPISRPSVQTLAPGRPVSVVQTSNFGIVPQTVSTNANATLPWVQNFLSTGKFPDANAAMAALRNQQRGLQVQAQLQGGGTMRPGTQPGFPIRPQGTQLTSAQIVMQPATQGQSTSGTSSNVRLYLTDSQKAGTRELMEQLMRDKFLGSIKKLAGAAEQTNGINQHLKAYLPKLLNIFSVLETQQAYILQNRDEWLFTPEDLKKVRTNLEKWAFQTTKELKNLGVNLTGLASLGVPTTANPPAGSIPPNAVRPNNISAPTMNNIQRSNTQSTANQLLAQMQASVNRMGTQQRRNPIGGTIGYPPQDEIPAIKPATAAQQSRIAPKRAPAKSAPKQPFPTSQHVTSVPIEISDSPPHDSDLMMTDTPVESTVVTPSATEAKPFAPPAPDPALVYMIKHVDVVDPFAGVAAMVREFERSLKEAPGMDWGWVEVDEEFPDVENDEESDDEDVNKMWVDMDPQAYVIEQIFKKGAKVADTKGKSTAFTEGNKLVAI</sequence>
<protein>
    <submittedName>
        <fullName evidence="2">Uncharacterized protein</fullName>
    </submittedName>
</protein>
<evidence type="ECO:0000313" key="2">
    <source>
        <dbReference type="EMBL" id="KXS16259.1"/>
    </source>
</evidence>
<name>A0A139AHU2_GONPJ</name>
<evidence type="ECO:0000313" key="3">
    <source>
        <dbReference type="Proteomes" id="UP000070544"/>
    </source>
</evidence>
<proteinExistence type="predicted"/>
<feature type="region of interest" description="Disordered" evidence="1">
    <location>
        <begin position="316"/>
        <end position="345"/>
    </location>
</feature>
<dbReference type="OrthoDB" id="10680608at2759"/>
<dbReference type="AlphaFoldDB" id="A0A139AHU2"/>
<gene>
    <name evidence="2" type="ORF">M427DRAFT_295383</name>
</gene>
<accession>A0A139AHU2</accession>
<keyword evidence="3" id="KW-1185">Reference proteome</keyword>
<dbReference type="EMBL" id="KQ965754">
    <property type="protein sequence ID" value="KXS16259.1"/>
    <property type="molecule type" value="Genomic_DNA"/>
</dbReference>
<evidence type="ECO:0000256" key="1">
    <source>
        <dbReference type="SAM" id="MobiDB-lite"/>
    </source>
</evidence>
<reference evidence="2 3" key="1">
    <citation type="journal article" date="2015" name="Genome Biol. Evol.">
        <title>Phylogenomic analyses indicate that early fungi evolved digesting cell walls of algal ancestors of land plants.</title>
        <authorList>
            <person name="Chang Y."/>
            <person name="Wang S."/>
            <person name="Sekimoto S."/>
            <person name="Aerts A.L."/>
            <person name="Choi C."/>
            <person name="Clum A."/>
            <person name="LaButti K.M."/>
            <person name="Lindquist E.A."/>
            <person name="Yee Ngan C."/>
            <person name="Ohm R.A."/>
            <person name="Salamov A.A."/>
            <person name="Grigoriev I.V."/>
            <person name="Spatafora J.W."/>
            <person name="Berbee M.L."/>
        </authorList>
    </citation>
    <scope>NUCLEOTIDE SEQUENCE [LARGE SCALE GENOMIC DNA]</scope>
    <source>
        <strain evidence="2 3">JEL478</strain>
    </source>
</reference>